<evidence type="ECO:0000259" key="2">
    <source>
        <dbReference type="Pfam" id="PF23622"/>
    </source>
</evidence>
<dbReference type="InterPro" id="IPR036047">
    <property type="entry name" value="F-box-like_dom_sf"/>
</dbReference>
<dbReference type="Pfam" id="PF23622">
    <property type="entry name" value="LRR_At1g61320_AtMIF1"/>
    <property type="match status" value="2"/>
</dbReference>
<evidence type="ECO:0000313" key="4">
    <source>
        <dbReference type="Proteomes" id="UP000813462"/>
    </source>
</evidence>
<sequence>MVRIVSLLPLKEAAATSILSKRWRNIWTFTTNLDFHDEQTLNYLFNLPREDYHTLINHARLKYIDGVNRVITKLSSKTNNTLVGGLINRFRINFDLCRSFSYSIDNWIEFAMKNRVQVLELLFYRCGGLGRMPDSWYTLGKNHFDPKTLKSLRVLNLASVDISGEVLEWLLSNCPLLERLQVAGSDGNLVNLRILGVPLKHLEIRGCCIRKLEILDAQNLVSLHIQTTYCFRTFVLRNVPKLVDLFFDINFSLDGEHLGRNFSLLSSCLSQLQILHLDLSIYKHLRNVVYPVLSNLKQLKLIFGATKNLTSLLSVIISFLNASPRLQRLELMMLSQKYYDQMRRFKIEPTNCPLKEVEILGYSGSPTHDQLIMYLAENLVALQKIIVHPSEFDINQVFKLNKDDKTIREEEKINNKRDEYYNNDEEDDRMSELTGDILVKIVSLLPVKEAAATSILSKRWRFIWTFTKNLNFDAEQTLTDLLNLPNPQDYDRLIIHERLKYIHGVNSVITQLSKNNMFGGIDRFRIKFDLCGRFSSDIDNWIEFAMKNRVQILELELFELNSGRFMVGSNCYGLSKKHFDPVALKSLKVLHLTSVNISGKVVEWLLSNCPLLESLQVVDSLKLTKLRILGAPLKHLEIRGCINIKNVEICDAQNLVSLYYLCFGYDQFLLRNVPKLISVGFKGEHLGGTFTLLSSCLSQLQILHLDLIQLQKHLRNPIYPMLRNLKQLKLTVFASENLNLLLSRITSLLNVSPCLQRLELMISLKGYYDEMCEFLIEPTNCPLKEVEILGYSGTPNHDQLITYFAENLVALQKIVVNPSTFQYYHLAFKPNKDIETIKKEEKVRDHAMQHIKGKIPTTIEFVCL</sequence>
<dbReference type="InterPro" id="IPR055357">
    <property type="entry name" value="LRR_At1g61320_AtMIF1"/>
</dbReference>
<dbReference type="SUPFAM" id="SSF81383">
    <property type="entry name" value="F-box domain"/>
    <property type="match status" value="2"/>
</dbReference>
<organism evidence="3 4">
    <name type="scientific">Ziziphus jujuba var. spinosa</name>
    <dbReference type="NCBI Taxonomy" id="714518"/>
    <lineage>
        <taxon>Eukaryota</taxon>
        <taxon>Viridiplantae</taxon>
        <taxon>Streptophyta</taxon>
        <taxon>Embryophyta</taxon>
        <taxon>Tracheophyta</taxon>
        <taxon>Spermatophyta</taxon>
        <taxon>Magnoliopsida</taxon>
        <taxon>eudicotyledons</taxon>
        <taxon>Gunneridae</taxon>
        <taxon>Pentapetalae</taxon>
        <taxon>rosids</taxon>
        <taxon>fabids</taxon>
        <taxon>Rosales</taxon>
        <taxon>Rhamnaceae</taxon>
        <taxon>Paliureae</taxon>
        <taxon>Ziziphus</taxon>
    </lineage>
</organism>
<feature type="domain" description="At1g61320/AtMIF1 LRR" evidence="2">
    <location>
        <begin position="537"/>
        <end position="861"/>
    </location>
</feature>
<dbReference type="AlphaFoldDB" id="A0A978VT43"/>
<dbReference type="PANTHER" id="PTHR34145:SF68">
    <property type="entry name" value="FBD DOMAIN-CONTAINING PROTEIN"/>
    <property type="match status" value="1"/>
</dbReference>
<feature type="domain" description="F-box" evidence="1">
    <location>
        <begin position="3"/>
        <end position="28"/>
    </location>
</feature>
<dbReference type="SUPFAM" id="SSF52047">
    <property type="entry name" value="RNI-like"/>
    <property type="match status" value="2"/>
</dbReference>
<proteinExistence type="predicted"/>
<dbReference type="PANTHER" id="PTHR34145">
    <property type="entry name" value="OS02G0105600 PROTEIN"/>
    <property type="match status" value="1"/>
</dbReference>
<dbReference type="InterPro" id="IPR001810">
    <property type="entry name" value="F-box_dom"/>
</dbReference>
<gene>
    <name evidence="3" type="ORF">FEM48_Zijuj02G0025700</name>
</gene>
<dbReference type="Proteomes" id="UP000813462">
    <property type="component" value="Unassembled WGS sequence"/>
</dbReference>
<dbReference type="InterPro" id="IPR053772">
    <property type="entry name" value="At1g61320/At1g61330-like"/>
</dbReference>
<dbReference type="Gene3D" id="3.80.10.10">
    <property type="entry name" value="Ribonuclease Inhibitor"/>
    <property type="match status" value="2"/>
</dbReference>
<accession>A0A978VT43</accession>
<evidence type="ECO:0000259" key="1">
    <source>
        <dbReference type="Pfam" id="PF00646"/>
    </source>
</evidence>
<dbReference type="InterPro" id="IPR053781">
    <property type="entry name" value="F-box_AtFBL13-like"/>
</dbReference>
<evidence type="ECO:0000313" key="3">
    <source>
        <dbReference type="EMBL" id="KAH7541988.1"/>
    </source>
</evidence>
<dbReference type="CDD" id="cd22160">
    <property type="entry name" value="F-box_AtFBL13-like"/>
    <property type="match status" value="1"/>
</dbReference>
<dbReference type="EMBL" id="JAEACU010000002">
    <property type="protein sequence ID" value="KAH7541988.1"/>
    <property type="molecule type" value="Genomic_DNA"/>
</dbReference>
<name>A0A978VT43_ZIZJJ</name>
<dbReference type="Pfam" id="PF00646">
    <property type="entry name" value="F-box"/>
    <property type="match status" value="2"/>
</dbReference>
<feature type="domain" description="F-box" evidence="1">
    <location>
        <begin position="431"/>
        <end position="465"/>
    </location>
</feature>
<dbReference type="InterPro" id="IPR032675">
    <property type="entry name" value="LRR_dom_sf"/>
</dbReference>
<comment type="caution">
    <text evidence="3">The sequence shown here is derived from an EMBL/GenBank/DDBJ whole genome shotgun (WGS) entry which is preliminary data.</text>
</comment>
<feature type="domain" description="At1g61320/AtMIF1 LRR" evidence="2">
    <location>
        <begin position="143"/>
        <end position="388"/>
    </location>
</feature>
<reference evidence="3" key="1">
    <citation type="journal article" date="2021" name="Front. Plant Sci.">
        <title>Chromosome-Scale Genome Assembly for Chinese Sour Jujube and Insights Into Its Genome Evolution and Domestication Signature.</title>
        <authorList>
            <person name="Shen L.-Y."/>
            <person name="Luo H."/>
            <person name="Wang X.-L."/>
            <person name="Wang X.-M."/>
            <person name="Qiu X.-J."/>
            <person name="Liu H."/>
            <person name="Zhou S.-S."/>
            <person name="Jia K.-H."/>
            <person name="Nie S."/>
            <person name="Bao Y.-T."/>
            <person name="Zhang R.-G."/>
            <person name="Yun Q.-Z."/>
            <person name="Chai Y.-H."/>
            <person name="Lu J.-Y."/>
            <person name="Li Y."/>
            <person name="Zhao S.-W."/>
            <person name="Mao J.-F."/>
            <person name="Jia S.-G."/>
            <person name="Mao Y.-M."/>
        </authorList>
    </citation>
    <scope>NUCLEOTIDE SEQUENCE</scope>
    <source>
        <strain evidence="3">AT0</strain>
        <tissue evidence="3">Leaf</tissue>
    </source>
</reference>
<protein>
    <submittedName>
        <fullName evidence="3">Uncharacterized protein</fullName>
    </submittedName>
</protein>